<feature type="transmembrane region" description="Helical" evidence="1">
    <location>
        <begin position="60"/>
        <end position="87"/>
    </location>
</feature>
<feature type="transmembrane region" description="Helical" evidence="1">
    <location>
        <begin position="108"/>
        <end position="128"/>
    </location>
</feature>
<gene>
    <name evidence="2" type="ORF">SAMN04488054_12117</name>
</gene>
<dbReference type="InterPro" id="IPR018723">
    <property type="entry name" value="DUF2254_membrane"/>
</dbReference>
<dbReference type="AlphaFoldDB" id="A0A1I4NX88"/>
<dbReference type="Pfam" id="PF10011">
    <property type="entry name" value="DUF2254"/>
    <property type="match status" value="1"/>
</dbReference>
<feature type="transmembrane region" description="Helical" evidence="1">
    <location>
        <begin position="134"/>
        <end position="156"/>
    </location>
</feature>
<name>A0A1I4NX88_9BACI</name>
<dbReference type="RefSeq" id="WP_090927605.1">
    <property type="nucleotide sequence ID" value="NZ_FOTY01000021.1"/>
</dbReference>
<proteinExistence type="predicted"/>
<evidence type="ECO:0000313" key="2">
    <source>
        <dbReference type="EMBL" id="SFM19950.1"/>
    </source>
</evidence>
<dbReference type="Proteomes" id="UP000199668">
    <property type="component" value="Unassembled WGS sequence"/>
</dbReference>
<keyword evidence="1" id="KW-0812">Transmembrane</keyword>
<keyword evidence="3" id="KW-1185">Reference proteome</keyword>
<evidence type="ECO:0000313" key="3">
    <source>
        <dbReference type="Proteomes" id="UP000199668"/>
    </source>
</evidence>
<keyword evidence="1" id="KW-0472">Membrane</keyword>
<dbReference type="OrthoDB" id="2955631at2"/>
<keyword evidence="1" id="KW-1133">Transmembrane helix</keyword>
<dbReference type="STRING" id="266892.SAMN04488054_12117"/>
<protein>
    <submittedName>
        <fullName evidence="2">Uncharacterized membrane protein</fullName>
    </submittedName>
</protein>
<organism evidence="2 3">
    <name type="scientific">Salibacterium qingdaonense</name>
    <dbReference type="NCBI Taxonomy" id="266892"/>
    <lineage>
        <taxon>Bacteria</taxon>
        <taxon>Bacillati</taxon>
        <taxon>Bacillota</taxon>
        <taxon>Bacilli</taxon>
        <taxon>Bacillales</taxon>
        <taxon>Bacillaceae</taxon>
    </lineage>
</organism>
<sequence>MRQSKWYVHLREKFWFIPSVYAVFSLLAISLISYLISLVPPGWYIQAPGFLPITISTANYLYSSLITALLTMTSVSFSSVMVVLTTYSTQFTPRALQDFMQSRTTQHVLGVFTFGFIFSLVNLILLSPTDSNHLFMPVIMVMISIVCLGAFILFIYHSTKYVQVNHLIGKIRNDASKAIEEAYHLPHLNAYSEWENPIPEGEPNVIYAHRSGYTQLLELQNIVNWASRHDVQVESLIQVGHYVHKGEPIFRFWPGDAEPDVTELRECLLVGNERSNAQDIEFSMQKLVDIAVRAISPSVNDPHTAINCINRLAALLAEISIRHESLTYFSDENGELRFILYPISFRSYLHGNFFQIRMYGKNDVSIIGGCIDALTVVAQTGRDTVHDDLRSFFEYMKEAIDEDSLSQWDYDYWQERLRRFEVELEGEDHVYQV</sequence>
<reference evidence="2 3" key="1">
    <citation type="submission" date="2016-10" db="EMBL/GenBank/DDBJ databases">
        <authorList>
            <person name="de Groot N.N."/>
        </authorList>
    </citation>
    <scope>NUCLEOTIDE SEQUENCE [LARGE SCALE GENOMIC DNA]</scope>
    <source>
        <strain evidence="2 3">CGMCC 1.6134</strain>
    </source>
</reference>
<accession>A0A1I4NX88</accession>
<evidence type="ECO:0000256" key="1">
    <source>
        <dbReference type="SAM" id="Phobius"/>
    </source>
</evidence>
<dbReference type="EMBL" id="FOTY01000021">
    <property type="protein sequence ID" value="SFM19950.1"/>
    <property type="molecule type" value="Genomic_DNA"/>
</dbReference>
<feature type="transmembrane region" description="Helical" evidence="1">
    <location>
        <begin position="20"/>
        <end position="40"/>
    </location>
</feature>